<dbReference type="RefSeq" id="WP_133734456.1">
    <property type="nucleotide sequence ID" value="NZ_SOAX01000001.1"/>
</dbReference>
<evidence type="ECO:0000313" key="1">
    <source>
        <dbReference type="EMBL" id="TDT44026.1"/>
    </source>
</evidence>
<organism evidence="1 2">
    <name type="scientific">Halospina denitrificans</name>
    <dbReference type="NCBI Taxonomy" id="332522"/>
    <lineage>
        <taxon>Bacteria</taxon>
        <taxon>Pseudomonadati</taxon>
        <taxon>Pseudomonadota</taxon>
        <taxon>Gammaproteobacteria</taxon>
        <taxon>Halospina</taxon>
    </lineage>
</organism>
<dbReference type="OrthoDB" id="8586159at2"/>
<reference evidence="1 2" key="1">
    <citation type="submission" date="2019-03" db="EMBL/GenBank/DDBJ databases">
        <title>Genomic Encyclopedia of Type Strains, Phase IV (KMG-IV): sequencing the most valuable type-strain genomes for metagenomic binning, comparative biology and taxonomic classification.</title>
        <authorList>
            <person name="Goeker M."/>
        </authorList>
    </citation>
    <scope>NUCLEOTIDE SEQUENCE [LARGE SCALE GENOMIC DNA]</scope>
    <source>
        <strain evidence="1 2">DSM 15505</strain>
    </source>
</reference>
<dbReference type="InterPro" id="IPR016035">
    <property type="entry name" value="Acyl_Trfase/lysoPLipase"/>
</dbReference>
<dbReference type="EMBL" id="SOAX01000001">
    <property type="protein sequence ID" value="TDT44026.1"/>
    <property type="molecule type" value="Genomic_DNA"/>
</dbReference>
<sequence length="362" mass="40071">MSTTEQPPLTIHAGDQALARIRERGLRPEDVGTIPGAAGGPKALGLQGLDRVLFGDWLQRAPRERALIGSSIGSWRFACVCLPDPVAALERLGELYTAQRFFKGITAAQVSEQCRQMLDDLMQGQEAEILAQEKYRLNVLVARSRGILGSDARPLLGMGLAAVVLANTLHRPWMRLGFERVVLHDPRARPPLGSLDALSGRYEALTPDNLRDALLASGSIPLVMEAVDRIKGVPGKRFRDGGLTDYHLDLPYAGDDLVLYPHFTDRVVPGWFDKGLSWRHGDPERLRNLVLIAPSRGYLASLPDGHLPDRRDFPAYEGDDGTRERHWRQAIAESERLGDYFLELVDNGRVADVARPLREITG</sequence>
<gene>
    <name evidence="1" type="ORF">DES49_0125</name>
</gene>
<proteinExistence type="predicted"/>
<evidence type="ECO:0000313" key="2">
    <source>
        <dbReference type="Proteomes" id="UP000295830"/>
    </source>
</evidence>
<dbReference type="AlphaFoldDB" id="A0A4R7K0T5"/>
<dbReference type="SUPFAM" id="SSF52151">
    <property type="entry name" value="FabD/lysophospholipase-like"/>
    <property type="match status" value="1"/>
</dbReference>
<accession>A0A4R7K0T5</accession>
<protein>
    <submittedName>
        <fullName evidence="1">Patatin-like phospholipase</fullName>
    </submittedName>
</protein>
<name>A0A4R7K0T5_9GAMM</name>
<keyword evidence="2" id="KW-1185">Reference proteome</keyword>
<comment type="caution">
    <text evidence="1">The sequence shown here is derived from an EMBL/GenBank/DDBJ whole genome shotgun (WGS) entry which is preliminary data.</text>
</comment>
<dbReference type="Proteomes" id="UP000295830">
    <property type="component" value="Unassembled WGS sequence"/>
</dbReference>